<evidence type="ECO:0000256" key="1">
    <source>
        <dbReference type="ARBA" id="ARBA00009865"/>
    </source>
</evidence>
<evidence type="ECO:0000313" key="5">
    <source>
        <dbReference type="EMBL" id="SDZ76443.1"/>
    </source>
</evidence>
<accession>A0A1H3VNR5</accession>
<comment type="similarity">
    <text evidence="1 4">Belongs to the glycosyl hydrolase 43 family.</text>
</comment>
<dbReference type="SUPFAM" id="SSF75005">
    <property type="entry name" value="Arabinanase/levansucrase/invertase"/>
    <property type="match status" value="1"/>
</dbReference>
<dbReference type="Pfam" id="PF04616">
    <property type="entry name" value="Glyco_hydro_43"/>
    <property type="match status" value="1"/>
</dbReference>
<keyword evidence="6" id="KW-1185">Reference proteome</keyword>
<dbReference type="RefSeq" id="WP_091392450.1">
    <property type="nucleotide sequence ID" value="NZ_FNQY01000001.1"/>
</dbReference>
<dbReference type="Gene3D" id="2.115.10.20">
    <property type="entry name" value="Glycosyl hydrolase domain, family 43"/>
    <property type="match status" value="1"/>
</dbReference>
<reference evidence="5 6" key="1">
    <citation type="submission" date="2016-10" db="EMBL/GenBank/DDBJ databases">
        <authorList>
            <person name="de Groot N.N."/>
        </authorList>
    </citation>
    <scope>NUCLEOTIDE SEQUENCE [LARGE SCALE GENOMIC DNA]</scope>
    <source>
        <strain evidence="5 6">Vu-144</strain>
    </source>
</reference>
<dbReference type="OrthoDB" id="273314at2"/>
<dbReference type="AlphaFoldDB" id="A0A1H3VNR5"/>
<dbReference type="GO" id="GO:0005975">
    <property type="term" value="P:carbohydrate metabolic process"/>
    <property type="evidence" value="ECO:0007669"/>
    <property type="project" value="InterPro"/>
</dbReference>
<evidence type="ECO:0000313" key="6">
    <source>
        <dbReference type="Proteomes" id="UP000199041"/>
    </source>
</evidence>
<dbReference type="InterPro" id="IPR006710">
    <property type="entry name" value="Glyco_hydro_43"/>
</dbReference>
<dbReference type="STRING" id="551991.SAMN05192529_101320"/>
<dbReference type="PANTHER" id="PTHR22925:SF3">
    <property type="entry name" value="GLYCOSYL HYDROLASE FAMILY PROTEIN 43"/>
    <property type="match status" value="1"/>
</dbReference>
<dbReference type="Proteomes" id="UP000199041">
    <property type="component" value="Unassembled WGS sequence"/>
</dbReference>
<name>A0A1H3VNR5_9BACT</name>
<protein>
    <submittedName>
        <fullName evidence="5">Glycosyl hydrolases family 43</fullName>
    </submittedName>
</protein>
<dbReference type="Gene3D" id="2.60.120.260">
    <property type="entry name" value="Galactose-binding domain-like"/>
    <property type="match status" value="1"/>
</dbReference>
<keyword evidence="3 4" id="KW-0326">Glycosidase</keyword>
<dbReference type="GO" id="GO:0004553">
    <property type="term" value="F:hydrolase activity, hydrolyzing O-glycosyl compounds"/>
    <property type="evidence" value="ECO:0007669"/>
    <property type="project" value="InterPro"/>
</dbReference>
<proteinExistence type="inferred from homology"/>
<gene>
    <name evidence="5" type="ORF">SAMN05192529_101320</name>
</gene>
<dbReference type="PANTHER" id="PTHR22925">
    <property type="entry name" value="GLYCOSYL HYDROLASE 43 FAMILY MEMBER"/>
    <property type="match status" value="1"/>
</dbReference>
<dbReference type="EMBL" id="FNQY01000001">
    <property type="protein sequence ID" value="SDZ76443.1"/>
    <property type="molecule type" value="Genomic_DNA"/>
</dbReference>
<keyword evidence="2 4" id="KW-0378">Hydrolase</keyword>
<evidence type="ECO:0000256" key="2">
    <source>
        <dbReference type="ARBA" id="ARBA00022801"/>
    </source>
</evidence>
<evidence type="ECO:0000256" key="3">
    <source>
        <dbReference type="ARBA" id="ARBA00023295"/>
    </source>
</evidence>
<evidence type="ECO:0000256" key="4">
    <source>
        <dbReference type="RuleBase" id="RU361187"/>
    </source>
</evidence>
<dbReference type="CDD" id="cd18823">
    <property type="entry name" value="GH43_RcAra43A-like"/>
    <property type="match status" value="1"/>
</dbReference>
<dbReference type="InterPro" id="IPR023296">
    <property type="entry name" value="Glyco_hydro_beta-prop_sf"/>
</dbReference>
<sequence>MKAGGVVRLLSFILLLAGYGQLIAQPRPIQNDRFWYTVDGQPIYSQGGGIFRFKDPATGKLTYYWYGVHYKEADLYLANPSITQDKATFQSVTCYQSDNLADWRFCGDVLDSAALSRQRPTWVGRLGVVYIKELKVYALFVQHGNQVLIATADKPAGKFSWYRQLDMTNLIGTPNTGDQTVFTDEATGKSYLIYSYGRGRSRIYVSEIGVKDGKIGLLDCTEVYKGAGREGNCMFTYRGKYYMCASNLYGWDGSLAYYLIADNIRGPYKPVNDMQVIKGAESDYAHVSQTGFFVTVKAASKQTVIYCGDRWADFAGNGLGYNVWCPLSFNGDQPVFNSLSDWQFDAGRASWSVDFANNYVKNGSFEADRRHIPSPVKPVQLDLLGWQTTIIRGNAVAIADSLSPQLNYFNDAVDRQLVTGEKSLLISDKVDFERKIAQVITATKEVPLPAGLYRLSAKIKGTAHCAGCQIQLYAKSFEKNYFLMLDEKQLTGQWQSFTLPDVMVKAGKAEIGFLVKGRANSRLYIDDVSLKRE</sequence>
<organism evidence="5 6">
    <name type="scientific">Arachidicoccus rhizosphaerae</name>
    <dbReference type="NCBI Taxonomy" id="551991"/>
    <lineage>
        <taxon>Bacteria</taxon>
        <taxon>Pseudomonadati</taxon>
        <taxon>Bacteroidota</taxon>
        <taxon>Chitinophagia</taxon>
        <taxon>Chitinophagales</taxon>
        <taxon>Chitinophagaceae</taxon>
        <taxon>Arachidicoccus</taxon>
    </lineage>
</organism>